<feature type="region of interest" description="Disordered" evidence="1">
    <location>
        <begin position="128"/>
        <end position="209"/>
    </location>
</feature>
<name>A0ABU6XA47_9FABA</name>
<evidence type="ECO:0000313" key="2">
    <source>
        <dbReference type="EMBL" id="MED6194691.1"/>
    </source>
</evidence>
<feature type="region of interest" description="Disordered" evidence="1">
    <location>
        <begin position="1"/>
        <end position="104"/>
    </location>
</feature>
<sequence length="388" mass="44153">MVNQDEEGVAYTDHSGDERRTTQQQNQQQDQQRNMDHNATANGSTASGDRNVESGGKTQNGQPKPHDDNPGGWRSTSAFDRLGPGDPDPNPFGGIGSDESRITHELQHRMQSVELMVQELRKENVELRNVTKDLKSRRRSPPRRRSRYKSRSPPRRRPQTPPRRQCHPSSSEDGDSSSDDSRETRRRPYRRYKRTKDREKTPPVDGHTPFLNRVFKVQLPKGFIKPTDLKYDGSTDPHVHLNDFEHQMICDGAIDEVKCRVSSLPGDLDRTSGTVNPNETTRKYIEWFNAECKTIVGLVDGVASLCLTNGLANDDFKKQLTAKPVWTRKEMQAKAKEFIHHEEVNRVVAATKSLQTETAPRGNSTTQHPRDNQRDHGFRGNSKFAKQK</sequence>
<dbReference type="Proteomes" id="UP001341840">
    <property type="component" value="Unassembled WGS sequence"/>
</dbReference>
<accession>A0ABU6XA47</accession>
<feature type="compositionally biased region" description="Polar residues" evidence="1">
    <location>
        <begin position="37"/>
        <end position="48"/>
    </location>
</feature>
<dbReference type="EMBL" id="JASCZI010211578">
    <property type="protein sequence ID" value="MED6194691.1"/>
    <property type="molecule type" value="Genomic_DNA"/>
</dbReference>
<feature type="region of interest" description="Disordered" evidence="1">
    <location>
        <begin position="352"/>
        <end position="388"/>
    </location>
</feature>
<feature type="compositionally biased region" description="Polar residues" evidence="1">
    <location>
        <begin position="352"/>
        <end position="367"/>
    </location>
</feature>
<comment type="caution">
    <text evidence="2">The sequence shown here is derived from an EMBL/GenBank/DDBJ whole genome shotgun (WGS) entry which is preliminary data.</text>
</comment>
<feature type="compositionally biased region" description="Basic residues" evidence="1">
    <location>
        <begin position="184"/>
        <end position="195"/>
    </location>
</feature>
<feature type="compositionally biased region" description="Basic and acidic residues" evidence="1">
    <location>
        <begin position="368"/>
        <end position="378"/>
    </location>
</feature>
<reference evidence="2 3" key="1">
    <citation type="journal article" date="2023" name="Plants (Basel)">
        <title>Bridging the Gap: Combining Genomics and Transcriptomics Approaches to Understand Stylosanthes scabra, an Orphan Legume from the Brazilian Caatinga.</title>
        <authorList>
            <person name="Ferreira-Neto J.R.C."/>
            <person name="da Silva M.D."/>
            <person name="Binneck E."/>
            <person name="de Melo N.F."/>
            <person name="da Silva R.H."/>
            <person name="de Melo A.L.T.M."/>
            <person name="Pandolfi V."/>
            <person name="Bustamante F.O."/>
            <person name="Brasileiro-Vidal A.C."/>
            <person name="Benko-Iseppon A.M."/>
        </authorList>
    </citation>
    <scope>NUCLEOTIDE SEQUENCE [LARGE SCALE GENOMIC DNA]</scope>
    <source>
        <tissue evidence="2">Leaves</tissue>
    </source>
</reference>
<keyword evidence="3" id="KW-1185">Reference proteome</keyword>
<gene>
    <name evidence="2" type="ORF">PIB30_030758</name>
</gene>
<evidence type="ECO:0000256" key="1">
    <source>
        <dbReference type="SAM" id="MobiDB-lite"/>
    </source>
</evidence>
<evidence type="ECO:0008006" key="4">
    <source>
        <dbReference type="Google" id="ProtNLM"/>
    </source>
</evidence>
<feature type="compositionally biased region" description="Low complexity" evidence="1">
    <location>
        <begin position="23"/>
        <end position="32"/>
    </location>
</feature>
<proteinExistence type="predicted"/>
<protein>
    <recommendedName>
        <fullName evidence="4">Reverse transcriptase domain-containing protein</fullName>
    </recommendedName>
</protein>
<organism evidence="2 3">
    <name type="scientific">Stylosanthes scabra</name>
    <dbReference type="NCBI Taxonomy" id="79078"/>
    <lineage>
        <taxon>Eukaryota</taxon>
        <taxon>Viridiplantae</taxon>
        <taxon>Streptophyta</taxon>
        <taxon>Embryophyta</taxon>
        <taxon>Tracheophyta</taxon>
        <taxon>Spermatophyta</taxon>
        <taxon>Magnoliopsida</taxon>
        <taxon>eudicotyledons</taxon>
        <taxon>Gunneridae</taxon>
        <taxon>Pentapetalae</taxon>
        <taxon>rosids</taxon>
        <taxon>fabids</taxon>
        <taxon>Fabales</taxon>
        <taxon>Fabaceae</taxon>
        <taxon>Papilionoideae</taxon>
        <taxon>50 kb inversion clade</taxon>
        <taxon>dalbergioids sensu lato</taxon>
        <taxon>Dalbergieae</taxon>
        <taxon>Pterocarpus clade</taxon>
        <taxon>Stylosanthes</taxon>
    </lineage>
</organism>
<feature type="compositionally biased region" description="Basic residues" evidence="1">
    <location>
        <begin position="135"/>
        <end position="158"/>
    </location>
</feature>
<evidence type="ECO:0000313" key="3">
    <source>
        <dbReference type="Proteomes" id="UP001341840"/>
    </source>
</evidence>